<organism evidence="2 3">
    <name type="scientific">Cyclostephanos tholiformis</name>
    <dbReference type="NCBI Taxonomy" id="382380"/>
    <lineage>
        <taxon>Eukaryota</taxon>
        <taxon>Sar</taxon>
        <taxon>Stramenopiles</taxon>
        <taxon>Ochrophyta</taxon>
        <taxon>Bacillariophyta</taxon>
        <taxon>Coscinodiscophyceae</taxon>
        <taxon>Thalassiosirophycidae</taxon>
        <taxon>Stephanodiscales</taxon>
        <taxon>Stephanodiscaceae</taxon>
        <taxon>Cyclostephanos</taxon>
    </lineage>
</organism>
<proteinExistence type="predicted"/>
<comment type="caution">
    <text evidence="2">The sequence shown here is derived from an EMBL/GenBank/DDBJ whole genome shotgun (WGS) entry which is preliminary data.</text>
</comment>
<feature type="region of interest" description="Disordered" evidence="1">
    <location>
        <begin position="272"/>
        <end position="296"/>
    </location>
</feature>
<evidence type="ECO:0000313" key="3">
    <source>
        <dbReference type="Proteomes" id="UP001530377"/>
    </source>
</evidence>
<feature type="region of interest" description="Disordered" evidence="1">
    <location>
        <begin position="857"/>
        <end position="887"/>
    </location>
</feature>
<feature type="region of interest" description="Disordered" evidence="1">
    <location>
        <begin position="16"/>
        <end position="49"/>
    </location>
</feature>
<reference evidence="2 3" key="1">
    <citation type="submission" date="2024-10" db="EMBL/GenBank/DDBJ databases">
        <title>Updated reference genomes for cyclostephanoid diatoms.</title>
        <authorList>
            <person name="Roberts W.R."/>
            <person name="Alverson A.J."/>
        </authorList>
    </citation>
    <scope>NUCLEOTIDE SEQUENCE [LARGE SCALE GENOMIC DNA]</scope>
    <source>
        <strain evidence="2 3">AJA228-03</strain>
    </source>
</reference>
<gene>
    <name evidence="2" type="ORF">ACHAXA_001186</name>
</gene>
<feature type="compositionally biased region" description="Basic residues" evidence="1">
    <location>
        <begin position="67"/>
        <end position="77"/>
    </location>
</feature>
<feature type="region of interest" description="Disordered" evidence="1">
    <location>
        <begin position="817"/>
        <end position="836"/>
    </location>
</feature>
<feature type="region of interest" description="Disordered" evidence="1">
    <location>
        <begin position="1069"/>
        <end position="1097"/>
    </location>
</feature>
<feature type="compositionally biased region" description="Basic and acidic residues" evidence="1">
    <location>
        <begin position="875"/>
        <end position="885"/>
    </location>
</feature>
<protein>
    <recommendedName>
        <fullName evidence="4">RanBP2-type domain-containing protein</fullName>
    </recommendedName>
</protein>
<feature type="region of interest" description="Disordered" evidence="1">
    <location>
        <begin position="64"/>
        <end position="87"/>
    </location>
</feature>
<accession>A0ABD3SR41</accession>
<evidence type="ECO:0000256" key="1">
    <source>
        <dbReference type="SAM" id="MobiDB-lite"/>
    </source>
</evidence>
<feature type="compositionally biased region" description="Polar residues" evidence="1">
    <location>
        <begin position="78"/>
        <end position="87"/>
    </location>
</feature>
<feature type="compositionally biased region" description="Polar residues" evidence="1">
    <location>
        <begin position="276"/>
        <end position="289"/>
    </location>
</feature>
<evidence type="ECO:0000313" key="2">
    <source>
        <dbReference type="EMBL" id="KAL3826663.1"/>
    </source>
</evidence>
<dbReference type="EMBL" id="JALLPB020000016">
    <property type="protein sequence ID" value="KAL3826663.1"/>
    <property type="molecule type" value="Genomic_DNA"/>
</dbReference>
<evidence type="ECO:0008006" key="4">
    <source>
        <dbReference type="Google" id="ProtNLM"/>
    </source>
</evidence>
<dbReference type="Proteomes" id="UP001530377">
    <property type="component" value="Unassembled WGS sequence"/>
</dbReference>
<keyword evidence="3" id="KW-1185">Reference proteome</keyword>
<name>A0ABD3SR41_9STRA</name>
<sequence>MVRPRTRGITDLSLQSTTNHEIITPSKDNKNHKHSIGRVGGPGVRNGTGDVKEALARLAKEKSNLKKEKKLRDKSRRPSSINGSAASNDFSFSVADLTNDICTASSLPMKRTVAKNHCENDNSSTKFYSYDRGNTINMLLFTILEEDPESERDMENENNDVLGAAVELSCQQHRQQNSSVQERQHSLFDEKDGVTANNSVQTAAAVIVTTSVPQSITKDELIKMDETGGAIVTRNIYDDKVLATTVMAAANKAASSAKASKTTLAEALESAPVATASKTPSDSTASPLPQTWGKDFPPPLPSTIVIKERNECNAHDYQYHYNDCAVLDVAEYARSEKNIVMTPPTDEHDEMIYRDEESCCSSYNGSNPSNLTEEKNDFIDELSSNDGSSCDDDRYDAQVNTAIVGRNLEQDHHSTEELVAFSGSDSGHGEKHNGAQNAIRIKMEAMPIQPKLEEELRSCHENVERGCRQSSDVLLNVNYGGRVDGSQQTEFCRQFSVTLIDDNVSTESDDLGDSLTLLSLLHEVQSPISESDDAQRKILIGKKIIELENQSTEDLIGSSGSGFVFDVPEITMLDSNLLQDDVDSNDSGYGEKHSERQNDIYCGEKYDEAQNAMETMPKQLKLEEEPRNCHDNVEKGCVQSNDVFCNVEYEGHVFGLQYDATALHQSNLHMKGHEKKKKKKQQFVGGNNYIAEEKKMAYDNAKRDASKGLFDQTINATGQSSLSIKSHETSANFPKVLPTLRKSCPSSISLIQGSLGTKNDETLETTYIAGTRRGAKNVEFDYPTNTCREWIAEESGSQNTALFENETQAKDSFISKKSVNNHPNQSSLSMKSHETSTNYPKVFPTLRKSWPPLISLKRGSLGKKNDETSETTNIEETRRGAKDVASDYPTNTCSREWIADESGSQNTASFENEKQAQAAFISKKSVLKNIPNVMFEKTTSKIPADTLANCHSSPSKILSQRLRLVKDKQSSNDLDPDRLGQRMQDFSQKSFLDMKSSVHDIVGTRDERTEEQKAVIVDKHHFNRPRNPHVTSHRYSQHELQQNRNKSAVRGGCASANYINAASFNPSSNSISLSDHPGHHLPQHCGDSTNHKDVTDDSKRRAQYGTHVSWEDLEYAIESCISVSLLEMNEKIHANNNFARFKTDSSTISSPNLFQPDTNHYTGQQKTCYYSGGQRRGHDVSWDELSDAISEGRRKSINDITRQVVERQQEWSLEARRKGSHRHKGEVDKPWQCATCTFVNQHGSFLVCGICNTPKYQLVEGNVIERKCRNRTDKNRRGSSPI</sequence>